<feature type="signal peptide" evidence="1">
    <location>
        <begin position="1"/>
        <end position="22"/>
    </location>
</feature>
<keyword evidence="3" id="KW-1185">Reference proteome</keyword>
<evidence type="ECO:0000313" key="3">
    <source>
        <dbReference type="Proteomes" id="UP000243052"/>
    </source>
</evidence>
<proteinExistence type="predicted"/>
<organism evidence="2 3">
    <name type="scientific">Eremothecium sinecaudum</name>
    <dbReference type="NCBI Taxonomy" id="45286"/>
    <lineage>
        <taxon>Eukaryota</taxon>
        <taxon>Fungi</taxon>
        <taxon>Dikarya</taxon>
        <taxon>Ascomycota</taxon>
        <taxon>Saccharomycotina</taxon>
        <taxon>Saccharomycetes</taxon>
        <taxon>Saccharomycetales</taxon>
        <taxon>Saccharomycetaceae</taxon>
        <taxon>Eremothecium</taxon>
    </lineage>
</organism>
<dbReference type="Proteomes" id="UP000243052">
    <property type="component" value="Chromosome vi"/>
</dbReference>
<reference evidence="2 3" key="1">
    <citation type="submission" date="2016-01" db="EMBL/GenBank/DDBJ databases">
        <title>Genome sequence of the yeast Holleya sinecauda.</title>
        <authorList>
            <person name="Dietrich F.S."/>
        </authorList>
    </citation>
    <scope>NUCLEOTIDE SEQUENCE [LARGE SCALE GENOMIC DNA]</scope>
    <source>
        <strain evidence="2 3">ATCC 58844</strain>
    </source>
</reference>
<evidence type="ECO:0000313" key="2">
    <source>
        <dbReference type="EMBL" id="AMD21853.1"/>
    </source>
</evidence>
<accession>A0A109UZT4</accession>
<dbReference type="AlphaFoldDB" id="A0A109UZT4"/>
<gene>
    <name evidence="2" type="ORF">AW171_hschr63836</name>
</gene>
<dbReference type="EMBL" id="CP014246">
    <property type="protein sequence ID" value="AMD21853.1"/>
    <property type="molecule type" value="Genomic_DNA"/>
</dbReference>
<feature type="chain" id="PRO_5007141056" evidence="1">
    <location>
        <begin position="23"/>
        <end position="304"/>
    </location>
</feature>
<dbReference type="RefSeq" id="XP_017988849.1">
    <property type="nucleotide sequence ID" value="XM_018133025.1"/>
</dbReference>
<dbReference type="OrthoDB" id="4044466at2759"/>
<name>A0A109UZT4_9SACH</name>
<protein>
    <submittedName>
        <fullName evidence="2">HFL003Cp</fullName>
    </submittedName>
</protein>
<keyword evidence="1" id="KW-0732">Signal</keyword>
<dbReference type="GeneID" id="28725170"/>
<evidence type="ECO:0000256" key="1">
    <source>
        <dbReference type="SAM" id="SignalP"/>
    </source>
</evidence>
<sequence>MKFTSLLIAITVFDVGFSYITARHKSPDTKALQIASVIWRRVDNIKSSTLSREQRLFIKTIAILGGKASKDELQLPSLWPHPHRRDINVCSQHIKQSVGQGLSLAYLNFANDLAELTFLKEQVYQVNQMWDDITAILNNVMKISTTRRHRELTWLIKNFLVFYKYRAEEVNIELATGGNFTSLVSDLVDIQTEVHNLISQYYRMLQQRKHFVKQLTGWTSFSQSDPAIPKIQVKKITEDIPLEKDNVLALILKFKVLSAYQIFPTVPFCAIANIIFFADNLCANLFAGITNRQAEILKELSKRL</sequence>